<dbReference type="PROSITE" id="PS00726">
    <property type="entry name" value="AP_NUCLEASE_F1_1"/>
    <property type="match status" value="1"/>
</dbReference>
<dbReference type="SUPFAM" id="SSF56219">
    <property type="entry name" value="DNase I-like"/>
    <property type="match status" value="1"/>
</dbReference>
<proteinExistence type="predicted"/>
<evidence type="ECO:0000256" key="1">
    <source>
        <dbReference type="SAM" id="MobiDB-lite"/>
    </source>
</evidence>
<dbReference type="InterPro" id="IPR020847">
    <property type="entry name" value="AP_endonuclease_F1_BS"/>
</dbReference>
<protein>
    <recommendedName>
        <fullName evidence="2">Endonuclease/exonuclease/phosphatase domain-containing protein</fullName>
    </recommendedName>
</protein>
<accession>A0A2W5SY79</accession>
<dbReference type="GO" id="GO:0006281">
    <property type="term" value="P:DNA repair"/>
    <property type="evidence" value="ECO:0007669"/>
    <property type="project" value="InterPro"/>
</dbReference>
<comment type="caution">
    <text evidence="3">The sequence shown here is derived from an EMBL/GenBank/DDBJ whole genome shotgun (WGS) entry which is preliminary data.</text>
</comment>
<dbReference type="Gene3D" id="3.60.10.10">
    <property type="entry name" value="Endonuclease/exonuclease/phosphatase"/>
    <property type="match status" value="1"/>
</dbReference>
<evidence type="ECO:0000259" key="2">
    <source>
        <dbReference type="Pfam" id="PF03372"/>
    </source>
</evidence>
<reference evidence="3 4" key="1">
    <citation type="submission" date="2017-08" db="EMBL/GenBank/DDBJ databases">
        <title>Infants hospitalized years apart are colonized by the same room-sourced microbial strains.</title>
        <authorList>
            <person name="Brooks B."/>
            <person name="Olm M.R."/>
            <person name="Firek B.A."/>
            <person name="Baker R."/>
            <person name="Thomas B.C."/>
            <person name="Morowitz M.J."/>
            <person name="Banfield J.F."/>
        </authorList>
    </citation>
    <scope>NUCLEOTIDE SEQUENCE [LARGE SCALE GENOMIC DNA]</scope>
    <source>
        <strain evidence="3">S2_003_000_R2_14</strain>
    </source>
</reference>
<dbReference type="InterPro" id="IPR005135">
    <property type="entry name" value="Endo/exonuclease/phosphatase"/>
</dbReference>
<organism evidence="3 4">
    <name type="scientific">Archangium gephyra</name>
    <dbReference type="NCBI Taxonomy" id="48"/>
    <lineage>
        <taxon>Bacteria</taxon>
        <taxon>Pseudomonadati</taxon>
        <taxon>Myxococcota</taxon>
        <taxon>Myxococcia</taxon>
        <taxon>Myxococcales</taxon>
        <taxon>Cystobacterineae</taxon>
        <taxon>Archangiaceae</taxon>
        <taxon>Archangium</taxon>
    </lineage>
</organism>
<dbReference type="Proteomes" id="UP000249061">
    <property type="component" value="Unassembled WGS sequence"/>
</dbReference>
<feature type="region of interest" description="Disordered" evidence="1">
    <location>
        <begin position="1"/>
        <end position="23"/>
    </location>
</feature>
<dbReference type="InterPro" id="IPR036691">
    <property type="entry name" value="Endo/exonu/phosph_ase_sf"/>
</dbReference>
<evidence type="ECO:0000313" key="3">
    <source>
        <dbReference type="EMBL" id="PZR08409.1"/>
    </source>
</evidence>
<gene>
    <name evidence="3" type="ORF">DI536_24840</name>
</gene>
<dbReference type="AlphaFoldDB" id="A0A2W5SY79"/>
<feature type="domain" description="Endonuclease/exonuclease/phosphatase" evidence="2">
    <location>
        <begin position="42"/>
        <end position="222"/>
    </location>
</feature>
<name>A0A2W5SY79_9BACT</name>
<dbReference type="Pfam" id="PF03372">
    <property type="entry name" value="Exo_endo_phos"/>
    <property type="match status" value="1"/>
</dbReference>
<sequence>MRIVPGAKVPTQLAPQRKPEKKRETLTIATVNDDFTDRKSNLRSVNADVVMLQETKNSRLRKLRPNEDEYGVHQGKGSEKAGSAVVWKKDAATAKDRGYALGVRPQGAKMLTRWISWTVLKVGDQKVRMVSVHRPPARFSRLWGDFDRNLAAFVKRSKLPTIIGMDANQVNPRRLAHLTGLRWHAPKGPHPVSGKKPIDGFLATRGIKFENLRRLERGTSDHHPVTAKITLPPKR</sequence>
<evidence type="ECO:0000313" key="4">
    <source>
        <dbReference type="Proteomes" id="UP000249061"/>
    </source>
</evidence>
<dbReference type="GO" id="GO:0004519">
    <property type="term" value="F:endonuclease activity"/>
    <property type="evidence" value="ECO:0007669"/>
    <property type="project" value="InterPro"/>
</dbReference>
<dbReference type="GO" id="GO:0003677">
    <property type="term" value="F:DNA binding"/>
    <property type="evidence" value="ECO:0007669"/>
    <property type="project" value="InterPro"/>
</dbReference>
<dbReference type="EMBL" id="QFQP01000025">
    <property type="protein sequence ID" value="PZR08409.1"/>
    <property type="molecule type" value="Genomic_DNA"/>
</dbReference>